<dbReference type="EMBL" id="CP036299">
    <property type="protein sequence ID" value="QDV30741.1"/>
    <property type="molecule type" value="Genomic_DNA"/>
</dbReference>
<evidence type="ECO:0000313" key="4">
    <source>
        <dbReference type="Proteomes" id="UP000315349"/>
    </source>
</evidence>
<keyword evidence="1" id="KW-0472">Membrane</keyword>
<keyword evidence="1" id="KW-1133">Transmembrane helix</keyword>
<feature type="chain" id="PRO_5022164283" evidence="2">
    <location>
        <begin position="22"/>
        <end position="216"/>
    </location>
</feature>
<dbReference type="KEGG" id="peh:Spb1_26750"/>
<dbReference type="Proteomes" id="UP000315349">
    <property type="component" value="Chromosome"/>
</dbReference>
<sequence length="216" mass="23030" precursor="true">MTLRTLTTIVLSLAVSTIANAQTWTSPDGLLTINPPDAGQFQFIPEPPPPLIGLWVSHDESMKFGVVKIDIPPKIKLIQSSVEEGLAKEIDGKVTRLPTRSVLGHEVWKMVGKGTSVEITQAIIRHDGALYKLMAATVGKNPDPATVDRFVDSLSIVPPSPTSAETAPQPDTQPVRNLGGGVDLHKVSTTVGGAGALLAIGLVIYFLTRGNKTRQK</sequence>
<evidence type="ECO:0000256" key="1">
    <source>
        <dbReference type="SAM" id="Phobius"/>
    </source>
</evidence>
<dbReference type="RefSeq" id="WP_145300581.1">
    <property type="nucleotide sequence ID" value="NZ_CP036299.1"/>
</dbReference>
<evidence type="ECO:0000313" key="3">
    <source>
        <dbReference type="EMBL" id="QDV30741.1"/>
    </source>
</evidence>
<accession>A0A518GQI2</accession>
<feature type="signal peptide" evidence="2">
    <location>
        <begin position="1"/>
        <end position="21"/>
    </location>
</feature>
<keyword evidence="4" id="KW-1185">Reference proteome</keyword>
<keyword evidence="1" id="KW-0812">Transmembrane</keyword>
<name>A0A518GQI2_9PLAN</name>
<gene>
    <name evidence="3" type="ORF">Spb1_26750</name>
</gene>
<dbReference type="OrthoDB" id="258144at2"/>
<feature type="transmembrane region" description="Helical" evidence="1">
    <location>
        <begin position="187"/>
        <end position="207"/>
    </location>
</feature>
<keyword evidence="2" id="KW-0732">Signal</keyword>
<proteinExistence type="predicted"/>
<reference evidence="3 4" key="1">
    <citation type="submission" date="2019-02" db="EMBL/GenBank/DDBJ databases">
        <title>Deep-cultivation of Planctomycetes and their phenomic and genomic characterization uncovers novel biology.</title>
        <authorList>
            <person name="Wiegand S."/>
            <person name="Jogler M."/>
            <person name="Boedeker C."/>
            <person name="Pinto D."/>
            <person name="Vollmers J."/>
            <person name="Rivas-Marin E."/>
            <person name="Kohn T."/>
            <person name="Peeters S.H."/>
            <person name="Heuer A."/>
            <person name="Rast P."/>
            <person name="Oberbeckmann S."/>
            <person name="Bunk B."/>
            <person name="Jeske O."/>
            <person name="Meyerdierks A."/>
            <person name="Storesund J.E."/>
            <person name="Kallscheuer N."/>
            <person name="Luecker S."/>
            <person name="Lage O.M."/>
            <person name="Pohl T."/>
            <person name="Merkel B.J."/>
            <person name="Hornburger P."/>
            <person name="Mueller R.-W."/>
            <person name="Bruemmer F."/>
            <person name="Labrenz M."/>
            <person name="Spormann A.M."/>
            <person name="Op den Camp H."/>
            <person name="Overmann J."/>
            <person name="Amann R."/>
            <person name="Jetten M.S.M."/>
            <person name="Mascher T."/>
            <person name="Medema M.H."/>
            <person name="Devos D.P."/>
            <person name="Kaster A.-K."/>
            <person name="Ovreas L."/>
            <person name="Rohde M."/>
            <person name="Galperin M.Y."/>
            <person name="Jogler C."/>
        </authorList>
    </citation>
    <scope>NUCLEOTIDE SEQUENCE [LARGE SCALE GENOMIC DNA]</scope>
    <source>
        <strain evidence="3 4">Spb1</strain>
    </source>
</reference>
<dbReference type="AlphaFoldDB" id="A0A518GQI2"/>
<protein>
    <submittedName>
        <fullName evidence="3">Uncharacterized protein</fullName>
    </submittedName>
</protein>
<organism evidence="3 4">
    <name type="scientific">Planctopirus ephydatiae</name>
    <dbReference type="NCBI Taxonomy" id="2528019"/>
    <lineage>
        <taxon>Bacteria</taxon>
        <taxon>Pseudomonadati</taxon>
        <taxon>Planctomycetota</taxon>
        <taxon>Planctomycetia</taxon>
        <taxon>Planctomycetales</taxon>
        <taxon>Planctomycetaceae</taxon>
        <taxon>Planctopirus</taxon>
    </lineage>
</organism>
<evidence type="ECO:0000256" key="2">
    <source>
        <dbReference type="SAM" id="SignalP"/>
    </source>
</evidence>